<dbReference type="PANTHER" id="PTHR46018:SF7">
    <property type="entry name" value="RIBONUCLEASE Z"/>
    <property type="match status" value="1"/>
</dbReference>
<evidence type="ECO:0000259" key="1">
    <source>
        <dbReference type="Pfam" id="PF12706"/>
    </source>
</evidence>
<dbReference type="EMBL" id="BLXZ01000004">
    <property type="protein sequence ID" value="GFO68844.1"/>
    <property type="molecule type" value="Genomic_DNA"/>
</dbReference>
<dbReference type="Proteomes" id="UP000587586">
    <property type="component" value="Unassembled WGS sequence"/>
</dbReference>
<keyword evidence="3" id="KW-1185">Reference proteome</keyword>
<comment type="caution">
    <text evidence="2">The sequence shown here is derived from an EMBL/GenBank/DDBJ whole genome shotgun (WGS) entry which is preliminary data.</text>
</comment>
<evidence type="ECO:0000313" key="3">
    <source>
        <dbReference type="Proteomes" id="UP000587586"/>
    </source>
</evidence>
<gene>
    <name evidence="2" type="ORF">GMLC_24230</name>
</gene>
<dbReference type="Pfam" id="PF12706">
    <property type="entry name" value="Lactamase_B_2"/>
    <property type="match status" value="1"/>
</dbReference>
<proteinExistence type="predicted"/>
<dbReference type="InterPro" id="IPR036866">
    <property type="entry name" value="RibonucZ/Hydroxyglut_hydro"/>
</dbReference>
<dbReference type="InterPro" id="IPR001279">
    <property type="entry name" value="Metallo-B-lactamas"/>
</dbReference>
<reference evidence="3" key="1">
    <citation type="submission" date="2020-06" db="EMBL/GenBank/DDBJ databases">
        <title>Draft genomic sequecing of Geomonas sp. Red745.</title>
        <authorList>
            <person name="Itoh H."/>
            <person name="Xu Z.X."/>
            <person name="Ushijima N."/>
            <person name="Masuda Y."/>
            <person name="Shiratori Y."/>
            <person name="Senoo K."/>
        </authorList>
    </citation>
    <scope>NUCLEOTIDE SEQUENCE [LARGE SCALE GENOMIC DNA]</scope>
    <source>
        <strain evidence="3">Red745</strain>
    </source>
</reference>
<dbReference type="AlphaFoldDB" id="A0A6V8NAE5"/>
<dbReference type="PANTHER" id="PTHR46018">
    <property type="entry name" value="ZINC PHOSPHODIESTERASE ELAC PROTEIN 1"/>
    <property type="match status" value="1"/>
</dbReference>
<dbReference type="RefSeq" id="WP_183361390.1">
    <property type="nucleotide sequence ID" value="NZ_BLXZ01000004.1"/>
</dbReference>
<dbReference type="Gene3D" id="3.60.15.10">
    <property type="entry name" value="Ribonuclease Z/Hydroxyacylglutathione hydrolase-like"/>
    <property type="match status" value="1"/>
</dbReference>
<organism evidence="2 3">
    <name type="scientific">Geomonas limicola</name>
    <dbReference type="NCBI Taxonomy" id="2740186"/>
    <lineage>
        <taxon>Bacteria</taxon>
        <taxon>Pseudomonadati</taxon>
        <taxon>Thermodesulfobacteriota</taxon>
        <taxon>Desulfuromonadia</taxon>
        <taxon>Geobacterales</taxon>
        <taxon>Geobacteraceae</taxon>
        <taxon>Geomonas</taxon>
    </lineage>
</organism>
<sequence>MPKPFRYLEPTFFAGLFDDPLLLVRIRPTGRALLFDCGKVHHLAKRVFTAIDAVFISHAHMDHFMGMDSVIRHSHASPRTVQVFGPPGISTRMAHKFACYDWNLADSYWGNFRVTEVGEKEQESTLYLGPQAFVAQPDGVRRGAELFANRFLKVTAVRCEHRIPVLAYNVTEGEAFVLDERLMAQEGVLKGDWLRELERLFHDGTMEGAAVSYSKQVGERVEECRAPDAAGLYRRIKRDEAPASIGYVTDVGYSAENLESLAGLLGGVDLLVCECAFLAADREKARISRHLCTTELNLVLDRLRPRFVLPMHLSKSYQAAGGGALYHELELPEGTTLLRIPDRLTPRPIMESEVPNPLKKVTG</sequence>
<feature type="domain" description="Metallo-beta-lactamase" evidence="1">
    <location>
        <begin position="45"/>
        <end position="112"/>
    </location>
</feature>
<protein>
    <submittedName>
        <fullName evidence="2">Ribonuclease Z</fullName>
    </submittedName>
</protein>
<accession>A0A6V8NAE5</accession>
<dbReference type="SUPFAM" id="SSF56281">
    <property type="entry name" value="Metallo-hydrolase/oxidoreductase"/>
    <property type="match status" value="1"/>
</dbReference>
<evidence type="ECO:0000313" key="2">
    <source>
        <dbReference type="EMBL" id="GFO68844.1"/>
    </source>
</evidence>
<dbReference type="NCBIfam" id="NF002558">
    <property type="entry name" value="PRK02126.1"/>
    <property type="match status" value="1"/>
</dbReference>
<name>A0A6V8NAE5_9BACT</name>
<dbReference type="GO" id="GO:0042781">
    <property type="term" value="F:3'-tRNA processing endoribonuclease activity"/>
    <property type="evidence" value="ECO:0007669"/>
    <property type="project" value="TreeGrafter"/>
</dbReference>